<protein>
    <submittedName>
        <fullName evidence="10">Transcriptional regulator</fullName>
    </submittedName>
</protein>
<dbReference type="Pfam" id="PF00155">
    <property type="entry name" value="Aminotran_1_2"/>
    <property type="match status" value="1"/>
</dbReference>
<gene>
    <name evidence="10" type="ORF">KCTCHS21_36250</name>
</gene>
<dbReference type="InterPro" id="IPR004839">
    <property type="entry name" value="Aminotransferase_I/II_large"/>
</dbReference>
<dbReference type="FunFam" id="3.40.640.10:FF:000023">
    <property type="entry name" value="Transcriptional regulator, GntR family"/>
    <property type="match status" value="1"/>
</dbReference>
<evidence type="ECO:0000256" key="6">
    <source>
        <dbReference type="ARBA" id="ARBA00023015"/>
    </source>
</evidence>
<keyword evidence="5" id="KW-0663">Pyridoxal phosphate</keyword>
<dbReference type="InterPro" id="IPR051446">
    <property type="entry name" value="HTH_trans_reg/aminotransferase"/>
</dbReference>
<evidence type="ECO:0000313" key="11">
    <source>
        <dbReference type="Proteomes" id="UP000289856"/>
    </source>
</evidence>
<dbReference type="InterPro" id="IPR015424">
    <property type="entry name" value="PyrdxlP-dep_Trfase"/>
</dbReference>
<evidence type="ECO:0000256" key="3">
    <source>
        <dbReference type="ARBA" id="ARBA00022576"/>
    </source>
</evidence>
<dbReference type="InterPro" id="IPR015421">
    <property type="entry name" value="PyrdxlP-dep_Trfase_major"/>
</dbReference>
<comment type="cofactor">
    <cofactor evidence="1">
        <name>pyridoxal 5'-phosphate</name>
        <dbReference type="ChEBI" id="CHEBI:597326"/>
    </cofactor>
</comment>
<dbReference type="Proteomes" id="UP000289856">
    <property type="component" value="Chromosome"/>
</dbReference>
<dbReference type="Gene3D" id="3.90.1150.10">
    <property type="entry name" value="Aspartate Aminotransferase, domain 1"/>
    <property type="match status" value="1"/>
</dbReference>
<dbReference type="GO" id="GO:0030170">
    <property type="term" value="F:pyridoxal phosphate binding"/>
    <property type="evidence" value="ECO:0007669"/>
    <property type="project" value="InterPro"/>
</dbReference>
<keyword evidence="7" id="KW-0238">DNA-binding</keyword>
<dbReference type="OrthoDB" id="9802601at2"/>
<evidence type="ECO:0000313" key="10">
    <source>
        <dbReference type="EMBL" id="BBI34226.1"/>
    </source>
</evidence>
<dbReference type="SMART" id="SM00345">
    <property type="entry name" value="HTH_GNTR"/>
    <property type="match status" value="1"/>
</dbReference>
<comment type="similarity">
    <text evidence="2">In the C-terminal section; belongs to the class-I pyridoxal-phosphate-dependent aminotransferase family.</text>
</comment>
<dbReference type="InterPro" id="IPR000524">
    <property type="entry name" value="Tscrpt_reg_HTH_GntR"/>
</dbReference>
<dbReference type="Pfam" id="PF00392">
    <property type="entry name" value="GntR"/>
    <property type="match status" value="1"/>
</dbReference>
<dbReference type="PROSITE" id="PS50949">
    <property type="entry name" value="HTH_GNTR"/>
    <property type="match status" value="1"/>
</dbReference>
<keyword evidence="3" id="KW-0032">Aminotransferase</keyword>
<dbReference type="InterPro" id="IPR036390">
    <property type="entry name" value="WH_DNA-bd_sf"/>
</dbReference>
<keyword evidence="4" id="KW-0808">Transferase</keyword>
<dbReference type="Gene3D" id="3.40.640.10">
    <property type="entry name" value="Type I PLP-dependent aspartate aminotransferase-like (Major domain)"/>
    <property type="match status" value="1"/>
</dbReference>
<proteinExistence type="inferred from homology"/>
<dbReference type="PRINTS" id="PR00035">
    <property type="entry name" value="HTHGNTR"/>
</dbReference>
<evidence type="ECO:0000256" key="5">
    <source>
        <dbReference type="ARBA" id="ARBA00022898"/>
    </source>
</evidence>
<evidence type="ECO:0000256" key="1">
    <source>
        <dbReference type="ARBA" id="ARBA00001933"/>
    </source>
</evidence>
<evidence type="ECO:0000256" key="4">
    <source>
        <dbReference type="ARBA" id="ARBA00022679"/>
    </source>
</evidence>
<name>A0A3T1D817_9BACL</name>
<dbReference type="Gene3D" id="1.10.10.10">
    <property type="entry name" value="Winged helix-like DNA-binding domain superfamily/Winged helix DNA-binding domain"/>
    <property type="match status" value="1"/>
</dbReference>
<dbReference type="SUPFAM" id="SSF46785">
    <property type="entry name" value="Winged helix' DNA-binding domain"/>
    <property type="match status" value="1"/>
</dbReference>
<dbReference type="SUPFAM" id="SSF53383">
    <property type="entry name" value="PLP-dependent transferases"/>
    <property type="match status" value="1"/>
</dbReference>
<dbReference type="KEGG" id="cohn:KCTCHS21_36250"/>
<evidence type="ECO:0000256" key="2">
    <source>
        <dbReference type="ARBA" id="ARBA00005384"/>
    </source>
</evidence>
<keyword evidence="11" id="KW-1185">Reference proteome</keyword>
<accession>A0A3T1D817</accession>
<dbReference type="GO" id="GO:0008483">
    <property type="term" value="F:transaminase activity"/>
    <property type="evidence" value="ECO:0007669"/>
    <property type="project" value="UniProtKB-KW"/>
</dbReference>
<evidence type="ECO:0000256" key="8">
    <source>
        <dbReference type="ARBA" id="ARBA00023163"/>
    </source>
</evidence>
<dbReference type="PANTHER" id="PTHR46577:SF2">
    <property type="entry name" value="TRANSCRIPTIONAL REGULATORY PROTEIN"/>
    <property type="match status" value="1"/>
</dbReference>
<evidence type="ECO:0000256" key="7">
    <source>
        <dbReference type="ARBA" id="ARBA00023125"/>
    </source>
</evidence>
<keyword evidence="6" id="KW-0805">Transcription regulation</keyword>
<dbReference type="GO" id="GO:0003677">
    <property type="term" value="F:DNA binding"/>
    <property type="evidence" value="ECO:0007669"/>
    <property type="project" value="UniProtKB-KW"/>
</dbReference>
<dbReference type="GO" id="GO:0003700">
    <property type="term" value="F:DNA-binding transcription factor activity"/>
    <property type="evidence" value="ECO:0007669"/>
    <property type="project" value="InterPro"/>
</dbReference>
<dbReference type="InterPro" id="IPR015422">
    <property type="entry name" value="PyrdxlP-dep_Trfase_small"/>
</dbReference>
<dbReference type="InterPro" id="IPR036388">
    <property type="entry name" value="WH-like_DNA-bd_sf"/>
</dbReference>
<dbReference type="PANTHER" id="PTHR46577">
    <property type="entry name" value="HTH-TYPE TRANSCRIPTIONAL REGULATORY PROTEIN GABR"/>
    <property type="match status" value="1"/>
</dbReference>
<dbReference type="CDD" id="cd07377">
    <property type="entry name" value="WHTH_GntR"/>
    <property type="match status" value="1"/>
</dbReference>
<organism evidence="10 11">
    <name type="scientific">Cohnella abietis</name>
    <dbReference type="NCBI Taxonomy" id="2507935"/>
    <lineage>
        <taxon>Bacteria</taxon>
        <taxon>Bacillati</taxon>
        <taxon>Bacillota</taxon>
        <taxon>Bacilli</taxon>
        <taxon>Bacillales</taxon>
        <taxon>Paenibacillaceae</taxon>
        <taxon>Cohnella</taxon>
    </lineage>
</organism>
<feature type="domain" description="HTH gntR-type" evidence="9">
    <location>
        <begin position="11"/>
        <end position="79"/>
    </location>
</feature>
<sequence>MDWKPDKELQIPVYIQISNYMEMRIMNGEFPSGSSLPSERALAALLDVNRSTIIAAYDQLNALGLVSRKKGFGTIVTLSSTAEGSMKRIPNWEEYVKGGFLHRNDPMTRQIHKILGSDKPYINFAIGELSPDLFPVTLMQEAHSQLELSQYLGYEHIQGNLKLRESIAIHLQTFRSISSSSSSILVTSGAQQALQLIIQCLLQPGDGIAIEDPSYSFSLPIFHSAGLRTFRLPVTADGIDPEEIVSLYKQHRIKMVFVNPIYQNPTGTLLSYERRQRLLEISTKYGIAIVEDDPNSLSSYNQEPVYTLKSMDQDGSVLYVSSLSKIVSSGLRIGWITGPQSVIQRLTDAKQQWDFGHSNIPQWIAAQLLTSEHLDNHLMKLRVGLQKKLDLTIESLRLEFGDNAQFEIPRGGIHLWCALSGDWEEQRLFNYAIDNGVVFTPGSTLGSDNRHIRLTFSKVDDHLIKQGIKKLAEAYHRAIADSK</sequence>
<reference evidence="10 11" key="1">
    <citation type="submission" date="2019-01" db="EMBL/GenBank/DDBJ databases">
        <title>Complete genome sequence of Cohnella hallensis HS21 isolated from Korean fir (Abies koreana) rhizospheric soil.</title>
        <authorList>
            <person name="Jiang L."/>
            <person name="Kang S.W."/>
            <person name="Kim S."/>
            <person name="Jung J."/>
            <person name="Kim C.Y."/>
            <person name="Kim D.H."/>
            <person name="Kim S.W."/>
            <person name="Lee J."/>
        </authorList>
    </citation>
    <scope>NUCLEOTIDE SEQUENCE [LARGE SCALE GENOMIC DNA]</scope>
    <source>
        <strain evidence="10 11">HS21</strain>
    </source>
</reference>
<keyword evidence="8" id="KW-0804">Transcription</keyword>
<dbReference type="RefSeq" id="WP_130611213.1">
    <property type="nucleotide sequence ID" value="NZ_AP019400.1"/>
</dbReference>
<dbReference type="AlphaFoldDB" id="A0A3T1D817"/>
<dbReference type="CDD" id="cd00609">
    <property type="entry name" value="AAT_like"/>
    <property type="match status" value="1"/>
</dbReference>
<dbReference type="EMBL" id="AP019400">
    <property type="protein sequence ID" value="BBI34226.1"/>
    <property type="molecule type" value="Genomic_DNA"/>
</dbReference>
<evidence type="ECO:0000259" key="9">
    <source>
        <dbReference type="PROSITE" id="PS50949"/>
    </source>
</evidence>